<keyword evidence="1" id="KW-1185">Reference proteome</keyword>
<dbReference type="Gene3D" id="2.40.70.10">
    <property type="entry name" value="Acid Proteases"/>
    <property type="match status" value="1"/>
</dbReference>
<evidence type="ECO:0000313" key="1">
    <source>
        <dbReference type="Proteomes" id="UP000085678"/>
    </source>
</evidence>
<dbReference type="SUPFAM" id="SSF50630">
    <property type="entry name" value="Acid proteases"/>
    <property type="match status" value="1"/>
</dbReference>
<dbReference type="InParanoid" id="A0A1S3JL56"/>
<evidence type="ECO:0000313" key="2">
    <source>
        <dbReference type="RefSeq" id="XP_013411102.1"/>
    </source>
</evidence>
<proteinExistence type="predicted"/>
<dbReference type="AlphaFoldDB" id="A0A1S3JL56"/>
<dbReference type="InterPro" id="IPR021109">
    <property type="entry name" value="Peptidase_aspartic_dom_sf"/>
</dbReference>
<dbReference type="Pfam" id="PF13650">
    <property type="entry name" value="Asp_protease_2"/>
    <property type="match status" value="1"/>
</dbReference>
<name>A0A1S3JL56_LINAN</name>
<accession>A0A1S3JL56</accession>
<dbReference type="RefSeq" id="XP_013411102.1">
    <property type="nucleotide sequence ID" value="XM_013555648.1"/>
</dbReference>
<dbReference type="Proteomes" id="UP000085678">
    <property type="component" value="Unplaced"/>
</dbReference>
<gene>
    <name evidence="2" type="primary">LOC106174213</name>
</gene>
<reference evidence="2" key="1">
    <citation type="submission" date="2025-08" db="UniProtKB">
        <authorList>
            <consortium name="RefSeq"/>
        </authorList>
    </citation>
    <scope>IDENTIFICATION</scope>
    <source>
        <tissue evidence="2">Gonads</tissue>
    </source>
</reference>
<dbReference type="KEGG" id="lak:106174213"/>
<dbReference type="GeneID" id="106174213"/>
<dbReference type="Gene3D" id="3.10.10.10">
    <property type="entry name" value="HIV Type 1 Reverse Transcriptase, subunit A, domain 1"/>
    <property type="match status" value="1"/>
</dbReference>
<dbReference type="SUPFAM" id="SSF56672">
    <property type="entry name" value="DNA/RNA polymerases"/>
    <property type="match status" value="1"/>
</dbReference>
<dbReference type="InterPro" id="IPR043502">
    <property type="entry name" value="DNA/RNA_pol_sf"/>
</dbReference>
<protein>
    <submittedName>
        <fullName evidence="2">Uncharacterized protein LOC106174213</fullName>
    </submittedName>
</protein>
<sequence>MDSGNVKMMNVGELVGENFVIPVSVSGVKTLAVVDTAAQFTSVNKRFYSKLQGVPGFCETLKLMLAGKNAFMMGHRVENLSIEIDGIEYKENVYVADLQEGIDMLLGLKFLKERNCVVNLVDQTLIIGERCVKGSIEVEGDSDLSKVNGETEAKSDEKCVDELEREVEICENMVRTKKRIVVPPLTVMRISVCADYELEKKKEYVIEPCVDRQVLVSCALVKGDDVVPIEIVNDGERNAVLKAGSVLGVIKEVETVASEVRCKEYVDGKARVSAVNEAEMKLKIDENMDKEEVMRSLKRDLPEHLQDLFERSSEELDSNEMVALCETLRDYEDVFAKHDLDLGCMKGVKHTINTGSAAPVKQKLRRTPLGMEGEERKMLEKLLASDVIQPSNSEWASPPIWSV</sequence>
<organism evidence="1 2">
    <name type="scientific">Lingula anatina</name>
    <name type="common">Brachiopod</name>
    <name type="synonym">Lingula unguis</name>
    <dbReference type="NCBI Taxonomy" id="7574"/>
    <lineage>
        <taxon>Eukaryota</taxon>
        <taxon>Metazoa</taxon>
        <taxon>Spiralia</taxon>
        <taxon>Lophotrochozoa</taxon>
        <taxon>Brachiopoda</taxon>
        <taxon>Linguliformea</taxon>
        <taxon>Lingulata</taxon>
        <taxon>Lingulida</taxon>
        <taxon>Linguloidea</taxon>
        <taxon>Lingulidae</taxon>
        <taxon>Lingula</taxon>
    </lineage>
</organism>
<dbReference type="OrthoDB" id="6157735at2759"/>